<dbReference type="CDD" id="cd07377">
    <property type="entry name" value="WHTH_GntR"/>
    <property type="match status" value="1"/>
</dbReference>
<evidence type="ECO:0000259" key="4">
    <source>
        <dbReference type="PROSITE" id="PS50949"/>
    </source>
</evidence>
<feature type="domain" description="HTH gntR-type" evidence="4">
    <location>
        <begin position="29"/>
        <end position="98"/>
    </location>
</feature>
<evidence type="ECO:0000256" key="1">
    <source>
        <dbReference type="ARBA" id="ARBA00023015"/>
    </source>
</evidence>
<dbReference type="OrthoDB" id="9028214at2"/>
<keyword evidence="3" id="KW-0804">Transcription</keyword>
<dbReference type="PANTHER" id="PTHR43537">
    <property type="entry name" value="TRANSCRIPTIONAL REGULATOR, GNTR FAMILY"/>
    <property type="match status" value="1"/>
</dbReference>
<evidence type="ECO:0000313" key="6">
    <source>
        <dbReference type="Proteomes" id="UP000326287"/>
    </source>
</evidence>
<dbReference type="PROSITE" id="PS50949">
    <property type="entry name" value="HTH_GNTR"/>
    <property type="match status" value="1"/>
</dbReference>
<dbReference type="GO" id="GO:0003677">
    <property type="term" value="F:DNA binding"/>
    <property type="evidence" value="ECO:0007669"/>
    <property type="project" value="UniProtKB-KW"/>
</dbReference>
<protein>
    <submittedName>
        <fullName evidence="5">FadR family transcriptional regulator</fullName>
    </submittedName>
</protein>
<organism evidence="5 6">
    <name type="scientific">Halioglobus maricola</name>
    <dbReference type="NCBI Taxonomy" id="2601894"/>
    <lineage>
        <taxon>Bacteria</taxon>
        <taxon>Pseudomonadati</taxon>
        <taxon>Pseudomonadota</taxon>
        <taxon>Gammaproteobacteria</taxon>
        <taxon>Cellvibrionales</taxon>
        <taxon>Halieaceae</taxon>
        <taxon>Halioglobus</taxon>
    </lineage>
</organism>
<dbReference type="InterPro" id="IPR011711">
    <property type="entry name" value="GntR_C"/>
</dbReference>
<evidence type="ECO:0000313" key="5">
    <source>
        <dbReference type="EMBL" id="QFU75781.1"/>
    </source>
</evidence>
<keyword evidence="6" id="KW-1185">Reference proteome</keyword>
<dbReference type="GO" id="GO:0003700">
    <property type="term" value="F:DNA-binding transcription factor activity"/>
    <property type="evidence" value="ECO:0007669"/>
    <property type="project" value="InterPro"/>
</dbReference>
<reference evidence="5 6" key="1">
    <citation type="submission" date="2019-02" db="EMBL/GenBank/DDBJ databases">
        <authorList>
            <person name="Li S.-H."/>
        </authorList>
    </citation>
    <scope>NUCLEOTIDE SEQUENCE [LARGE SCALE GENOMIC DNA]</scope>
    <source>
        <strain evidence="5 6">IMCC14385</strain>
    </source>
</reference>
<dbReference type="AlphaFoldDB" id="A0A5P9NIX4"/>
<gene>
    <name evidence="5" type="ORF">EY643_08980</name>
</gene>
<dbReference type="PANTHER" id="PTHR43537:SF5">
    <property type="entry name" value="UXU OPERON TRANSCRIPTIONAL REGULATOR"/>
    <property type="match status" value="1"/>
</dbReference>
<sequence>MVVLSDQNCILLERCDTVKLMPTQTLQREPLYRQIYQILESQILKSELRVGDTIPAEQALADSLQVHRSSVREALRLLEENGLVERKPGGKKLTVRSPDRNKIGSRISNTLILEEVTFNELYEAIRIIDSDIAGVAAEKISDSQLDKLAKNLRQTEANLGDSEALEELDFEFHTLIAEGCCNRVLQLSRLGISQLFFPAVHQLMTNLDVNQRLLEAHRQIYEGLRNHDPEHTRTWVLKHTDDFKRGYEVAGLDMQGAVGSLTSNVV</sequence>
<dbReference type="SUPFAM" id="SSF46785">
    <property type="entry name" value="Winged helix' DNA-binding domain"/>
    <property type="match status" value="1"/>
</dbReference>
<dbReference type="InterPro" id="IPR036388">
    <property type="entry name" value="WH-like_DNA-bd_sf"/>
</dbReference>
<dbReference type="InterPro" id="IPR008920">
    <property type="entry name" value="TF_FadR/GntR_C"/>
</dbReference>
<keyword evidence="1" id="KW-0805">Transcription regulation</keyword>
<dbReference type="KEGG" id="halc:EY643_08980"/>
<proteinExistence type="predicted"/>
<accession>A0A5P9NIX4</accession>
<dbReference type="Proteomes" id="UP000326287">
    <property type="component" value="Chromosome"/>
</dbReference>
<evidence type="ECO:0000256" key="3">
    <source>
        <dbReference type="ARBA" id="ARBA00023163"/>
    </source>
</evidence>
<dbReference type="SMART" id="SM00345">
    <property type="entry name" value="HTH_GNTR"/>
    <property type="match status" value="1"/>
</dbReference>
<dbReference type="EMBL" id="CP036422">
    <property type="protein sequence ID" value="QFU75781.1"/>
    <property type="molecule type" value="Genomic_DNA"/>
</dbReference>
<evidence type="ECO:0000256" key="2">
    <source>
        <dbReference type="ARBA" id="ARBA00023125"/>
    </source>
</evidence>
<dbReference type="SMART" id="SM00895">
    <property type="entry name" value="FCD"/>
    <property type="match status" value="1"/>
</dbReference>
<keyword evidence="2" id="KW-0238">DNA-binding</keyword>
<dbReference type="InterPro" id="IPR000524">
    <property type="entry name" value="Tscrpt_reg_HTH_GntR"/>
</dbReference>
<dbReference type="Gene3D" id="1.20.120.530">
    <property type="entry name" value="GntR ligand-binding domain-like"/>
    <property type="match status" value="1"/>
</dbReference>
<dbReference type="InterPro" id="IPR036390">
    <property type="entry name" value="WH_DNA-bd_sf"/>
</dbReference>
<dbReference type="Gene3D" id="1.10.10.10">
    <property type="entry name" value="Winged helix-like DNA-binding domain superfamily/Winged helix DNA-binding domain"/>
    <property type="match status" value="1"/>
</dbReference>
<dbReference type="PRINTS" id="PR00035">
    <property type="entry name" value="HTHGNTR"/>
</dbReference>
<name>A0A5P9NIX4_9GAMM</name>
<dbReference type="Pfam" id="PF00392">
    <property type="entry name" value="GntR"/>
    <property type="match status" value="1"/>
</dbReference>
<dbReference type="Pfam" id="PF07729">
    <property type="entry name" value="FCD"/>
    <property type="match status" value="1"/>
</dbReference>
<dbReference type="SUPFAM" id="SSF48008">
    <property type="entry name" value="GntR ligand-binding domain-like"/>
    <property type="match status" value="1"/>
</dbReference>